<keyword evidence="3" id="KW-1185">Reference proteome</keyword>
<protein>
    <submittedName>
        <fullName evidence="2">Uncharacterized protein</fullName>
    </submittedName>
</protein>
<reference evidence="3" key="1">
    <citation type="journal article" date="2019" name="Int. J. Syst. Evol. Microbiol.">
        <title>The Global Catalogue of Microorganisms (GCM) 10K type strain sequencing project: providing services to taxonomists for standard genome sequencing and annotation.</title>
        <authorList>
            <consortium name="The Broad Institute Genomics Platform"/>
            <consortium name="The Broad Institute Genome Sequencing Center for Infectious Disease"/>
            <person name="Wu L."/>
            <person name="Ma J."/>
        </authorList>
    </citation>
    <scope>NUCLEOTIDE SEQUENCE [LARGE SCALE GENOMIC DNA]</scope>
    <source>
        <strain evidence="3">TISTR 2562</strain>
    </source>
</reference>
<feature type="chain" id="PRO_5047030923" evidence="1">
    <location>
        <begin position="22"/>
        <end position="128"/>
    </location>
</feature>
<evidence type="ECO:0000313" key="2">
    <source>
        <dbReference type="EMBL" id="MFD2741476.1"/>
    </source>
</evidence>
<comment type="caution">
    <text evidence="2">The sequence shown here is derived from an EMBL/GenBank/DDBJ whole genome shotgun (WGS) entry which is preliminary data.</text>
</comment>
<dbReference type="Proteomes" id="UP001597474">
    <property type="component" value="Unassembled WGS sequence"/>
</dbReference>
<gene>
    <name evidence="2" type="ORF">ACFSUD_18035</name>
</gene>
<evidence type="ECO:0000256" key="1">
    <source>
        <dbReference type="SAM" id="SignalP"/>
    </source>
</evidence>
<keyword evidence="1" id="KW-0732">Signal</keyword>
<evidence type="ECO:0000313" key="3">
    <source>
        <dbReference type="Proteomes" id="UP001597474"/>
    </source>
</evidence>
<proteinExistence type="predicted"/>
<dbReference type="EMBL" id="JBHUMP010000027">
    <property type="protein sequence ID" value="MFD2741476.1"/>
    <property type="molecule type" value="Genomic_DNA"/>
</dbReference>
<feature type="signal peptide" evidence="1">
    <location>
        <begin position="1"/>
        <end position="21"/>
    </location>
</feature>
<accession>A0ABW5U8F7</accession>
<organism evidence="2 3">
    <name type="scientific">Sulfitobacter aestuarii</name>
    <dbReference type="NCBI Taxonomy" id="2161676"/>
    <lineage>
        <taxon>Bacteria</taxon>
        <taxon>Pseudomonadati</taxon>
        <taxon>Pseudomonadota</taxon>
        <taxon>Alphaproteobacteria</taxon>
        <taxon>Rhodobacterales</taxon>
        <taxon>Roseobacteraceae</taxon>
        <taxon>Sulfitobacter</taxon>
    </lineage>
</organism>
<dbReference type="RefSeq" id="WP_386375903.1">
    <property type="nucleotide sequence ID" value="NZ_JBHUMP010000027.1"/>
</dbReference>
<sequence>MMAGRLCTALLAFCLAGAAQADQRARASELLEMWQPQSVAIEDGVLKVVLPQDRISEEIYFAVLTAGLCLGFAMEKPLNGLSGVEVLNRHVRQGYVFERGLEDCDAWNERPAGSPMTRLEILGATHLY</sequence>
<name>A0ABW5U8F7_9RHOB</name>